<dbReference type="GO" id="GO:0015074">
    <property type="term" value="P:DNA integration"/>
    <property type="evidence" value="ECO:0007669"/>
    <property type="project" value="InterPro"/>
</dbReference>
<gene>
    <name evidence="7" type="ORF">EGT51_11855</name>
</gene>
<sequence>MKGGKAYKAEFTIGSGSSRRRKTKTFDDQIQAKKWLHQLQVDFDTGTTFEMANWKFTDYYWHWVQMYKEPVVSPNTLETYRVSYNHFKQFMGNVTVEQLNRGKLQHFLNILGMSHETARKDLMHIRACLRDAVIDGVIARNPAQGELNIIADASLTKTDDKKFMAISEFKRVRDYLLNYDYQMYDINRLAIMIISQSALRVGECLALKYEDIDLLHNTIRVDESWDSFHYTLRVPKTPHAIRTIPIPPKVSLILRRWIAFHRQRLFQLGIANPQHFLLLNRRGVLTRAASINTSYHQLQKRLGIEPKYSTHTLRHTLASLMIADKGISINYISHYLGHANTMVTEKYYIGLLPEQVEEFDNQALRVISE</sequence>
<accession>A0A4Z0J557</accession>
<dbReference type="InterPro" id="IPR010998">
    <property type="entry name" value="Integrase_recombinase_N"/>
</dbReference>
<evidence type="ECO:0000313" key="8">
    <source>
        <dbReference type="Proteomes" id="UP000297348"/>
    </source>
</evidence>
<keyword evidence="8" id="KW-1185">Reference proteome</keyword>
<evidence type="ECO:0000256" key="1">
    <source>
        <dbReference type="ARBA" id="ARBA00008857"/>
    </source>
</evidence>
<dbReference type="InterPro" id="IPR002104">
    <property type="entry name" value="Integrase_catalytic"/>
</dbReference>
<dbReference type="GO" id="GO:0003677">
    <property type="term" value="F:DNA binding"/>
    <property type="evidence" value="ECO:0007669"/>
    <property type="project" value="UniProtKB-UniRule"/>
</dbReference>
<dbReference type="PANTHER" id="PTHR30349">
    <property type="entry name" value="PHAGE INTEGRASE-RELATED"/>
    <property type="match status" value="1"/>
</dbReference>
<dbReference type="CDD" id="cd01189">
    <property type="entry name" value="INT_ICEBs1_C_like"/>
    <property type="match status" value="1"/>
</dbReference>
<dbReference type="SUPFAM" id="SSF56349">
    <property type="entry name" value="DNA breaking-rejoining enzymes"/>
    <property type="match status" value="1"/>
</dbReference>
<proteinExistence type="inferred from homology"/>
<dbReference type="PROSITE" id="PS51900">
    <property type="entry name" value="CB"/>
    <property type="match status" value="1"/>
</dbReference>
<evidence type="ECO:0000256" key="4">
    <source>
        <dbReference type="PROSITE-ProRule" id="PRU01248"/>
    </source>
</evidence>
<dbReference type="InterPro" id="IPR013762">
    <property type="entry name" value="Integrase-like_cat_sf"/>
</dbReference>
<keyword evidence="3" id="KW-0233">DNA recombination</keyword>
<evidence type="ECO:0000256" key="3">
    <source>
        <dbReference type="ARBA" id="ARBA00023172"/>
    </source>
</evidence>
<dbReference type="OrthoDB" id="9785687at2"/>
<dbReference type="GO" id="GO:0006310">
    <property type="term" value="P:DNA recombination"/>
    <property type="evidence" value="ECO:0007669"/>
    <property type="project" value="UniProtKB-KW"/>
</dbReference>
<dbReference type="Gene3D" id="1.10.150.130">
    <property type="match status" value="1"/>
</dbReference>
<name>A0A4Z0J557_9LACO</name>
<keyword evidence="2 4" id="KW-0238">DNA-binding</keyword>
<feature type="domain" description="Tyr recombinase" evidence="5">
    <location>
        <begin position="159"/>
        <end position="361"/>
    </location>
</feature>
<evidence type="ECO:0000256" key="2">
    <source>
        <dbReference type="ARBA" id="ARBA00023125"/>
    </source>
</evidence>
<dbReference type="AlphaFoldDB" id="A0A4Z0J557"/>
<dbReference type="InterPro" id="IPR050090">
    <property type="entry name" value="Tyrosine_recombinase_XerCD"/>
</dbReference>
<dbReference type="EMBL" id="RKLX01000028">
    <property type="protein sequence ID" value="TGD17554.1"/>
    <property type="molecule type" value="Genomic_DNA"/>
</dbReference>
<evidence type="ECO:0000259" key="6">
    <source>
        <dbReference type="PROSITE" id="PS51900"/>
    </source>
</evidence>
<dbReference type="InterPro" id="IPR011010">
    <property type="entry name" value="DNA_brk_join_enz"/>
</dbReference>
<protein>
    <submittedName>
        <fullName evidence="7">Site-specific integrase</fullName>
    </submittedName>
</protein>
<comment type="similarity">
    <text evidence="1">Belongs to the 'phage' integrase family.</text>
</comment>
<dbReference type="Proteomes" id="UP000297348">
    <property type="component" value="Unassembled WGS sequence"/>
</dbReference>
<comment type="caution">
    <text evidence="7">The sequence shown here is derived from an EMBL/GenBank/DDBJ whole genome shotgun (WGS) entry which is preliminary data.</text>
</comment>
<evidence type="ECO:0000313" key="7">
    <source>
        <dbReference type="EMBL" id="TGD17554.1"/>
    </source>
</evidence>
<dbReference type="PROSITE" id="PS51898">
    <property type="entry name" value="TYR_RECOMBINASE"/>
    <property type="match status" value="1"/>
</dbReference>
<evidence type="ECO:0000259" key="5">
    <source>
        <dbReference type="PROSITE" id="PS51898"/>
    </source>
</evidence>
<dbReference type="InterPro" id="IPR025269">
    <property type="entry name" value="SAM-like_dom"/>
</dbReference>
<dbReference type="Gene3D" id="1.10.443.10">
    <property type="entry name" value="Intergrase catalytic core"/>
    <property type="match status" value="1"/>
</dbReference>
<dbReference type="PANTHER" id="PTHR30349:SF64">
    <property type="entry name" value="PROPHAGE INTEGRASE INTD-RELATED"/>
    <property type="match status" value="1"/>
</dbReference>
<dbReference type="Pfam" id="PF00589">
    <property type="entry name" value="Phage_integrase"/>
    <property type="match status" value="1"/>
</dbReference>
<dbReference type="Pfam" id="PF13102">
    <property type="entry name" value="Phage_int_SAM_5"/>
    <property type="match status" value="1"/>
</dbReference>
<dbReference type="InterPro" id="IPR044068">
    <property type="entry name" value="CB"/>
</dbReference>
<organism evidence="7 8">
    <name type="scientific">Levilactobacillus suantsaiihabitans</name>
    <dbReference type="NCBI Taxonomy" id="2487722"/>
    <lineage>
        <taxon>Bacteria</taxon>
        <taxon>Bacillati</taxon>
        <taxon>Bacillota</taxon>
        <taxon>Bacilli</taxon>
        <taxon>Lactobacillales</taxon>
        <taxon>Lactobacillaceae</taxon>
        <taxon>Levilactobacillus</taxon>
    </lineage>
</organism>
<feature type="domain" description="Core-binding (CB)" evidence="6">
    <location>
        <begin position="51"/>
        <end position="133"/>
    </location>
</feature>
<reference evidence="7 8" key="1">
    <citation type="submission" date="2018-10" db="EMBL/GenBank/DDBJ databases">
        <title>Lactobacillus sp. R7 and Lactobacillus sp. R19 isolated from fermented mustard green product of Taiwan.</title>
        <authorList>
            <person name="Lin S.-T."/>
        </authorList>
    </citation>
    <scope>NUCLEOTIDE SEQUENCE [LARGE SCALE GENOMIC DNA]</scope>
    <source>
        <strain evidence="7 8">BCRC 81129</strain>
    </source>
</reference>